<proteinExistence type="predicted"/>
<keyword evidence="2" id="KW-1185">Reference proteome</keyword>
<comment type="caution">
    <text evidence="1">The sequence shown here is derived from an EMBL/GenBank/DDBJ whole genome shotgun (WGS) entry which is preliminary data.</text>
</comment>
<reference evidence="1 2" key="1">
    <citation type="submission" date="2020-05" db="EMBL/GenBank/DDBJ databases">
        <title>MicrobeNet Type strains.</title>
        <authorList>
            <person name="Nicholson A.C."/>
        </authorList>
    </citation>
    <scope>NUCLEOTIDE SEQUENCE [LARGE SCALE GENOMIC DNA]</scope>
    <source>
        <strain evidence="1 2">JCM 14282</strain>
    </source>
</reference>
<dbReference type="SUPFAM" id="SSF159888">
    <property type="entry name" value="YdhG-like"/>
    <property type="match status" value="1"/>
</dbReference>
<accession>A0A7Y2LYF4</accession>
<dbReference type="EMBL" id="JABEMB010000003">
    <property type="protein sequence ID" value="NNH03150.1"/>
    <property type="molecule type" value="Genomic_DNA"/>
</dbReference>
<dbReference type="Proteomes" id="UP000543598">
    <property type="component" value="Unassembled WGS sequence"/>
</dbReference>
<protein>
    <submittedName>
        <fullName evidence="1">DUF1801 domain-containing protein</fullName>
    </submittedName>
</protein>
<name>A0A7Y2LYF4_9MICO</name>
<organism evidence="1 2">
    <name type="scientific">Microbacterium ulmi</name>
    <dbReference type="NCBI Taxonomy" id="179095"/>
    <lineage>
        <taxon>Bacteria</taxon>
        <taxon>Bacillati</taxon>
        <taxon>Actinomycetota</taxon>
        <taxon>Actinomycetes</taxon>
        <taxon>Micrococcales</taxon>
        <taxon>Microbacteriaceae</taxon>
        <taxon>Microbacterium</taxon>
    </lineage>
</organism>
<sequence length="145" mass="15712">MTDTRDTKTGFTAEERAAMKQRAAELKAQKGGASKAKDLQAVVDAIAAMPDADRVIAERLHAIVTSVAPHLDPKTWYGFPAYARDGKIVVFFKAASKYNSRYATLGFEEAAQLDDGEMWPTSYAIATLTDADADRIAELVKRAAG</sequence>
<dbReference type="Gene3D" id="3.90.1150.200">
    <property type="match status" value="1"/>
</dbReference>
<evidence type="ECO:0000313" key="1">
    <source>
        <dbReference type="EMBL" id="NNH03150.1"/>
    </source>
</evidence>
<evidence type="ECO:0000313" key="2">
    <source>
        <dbReference type="Proteomes" id="UP000543598"/>
    </source>
</evidence>
<dbReference type="RefSeq" id="WP_167034589.1">
    <property type="nucleotide sequence ID" value="NZ_BAAANA010000002.1"/>
</dbReference>
<gene>
    <name evidence="1" type="ORF">HLA99_04695</name>
</gene>
<dbReference type="AlphaFoldDB" id="A0A7Y2LYF4"/>